<evidence type="ECO:0000256" key="4">
    <source>
        <dbReference type="RuleBase" id="RU000363"/>
    </source>
</evidence>
<dbReference type="Proteomes" id="UP000279236">
    <property type="component" value="Unassembled WGS sequence"/>
</dbReference>
<dbReference type="InterPro" id="IPR002347">
    <property type="entry name" value="SDR_fam"/>
</dbReference>
<reference evidence="5 6" key="1">
    <citation type="submission" date="2018-11" db="EMBL/GenBank/DDBJ databases">
        <title>Genome sequence of Apiotrichum porosum DSM 27194.</title>
        <authorList>
            <person name="Aliyu H."/>
            <person name="Gorte O."/>
            <person name="Ochsenreither K."/>
        </authorList>
    </citation>
    <scope>NUCLEOTIDE SEQUENCE [LARGE SCALE GENOMIC DNA]</scope>
    <source>
        <strain evidence="5 6">DSM 27194</strain>
    </source>
</reference>
<keyword evidence="3" id="KW-0560">Oxidoreductase</keyword>
<comment type="caution">
    <text evidence="5">The sequence shown here is derived from an EMBL/GenBank/DDBJ whole genome shotgun (WGS) entry which is preliminary data.</text>
</comment>
<proteinExistence type="inferred from homology"/>
<dbReference type="Pfam" id="PF00106">
    <property type="entry name" value="adh_short"/>
    <property type="match status" value="1"/>
</dbReference>
<dbReference type="EMBL" id="RSCE01000010">
    <property type="protein sequence ID" value="RSH79180.1"/>
    <property type="molecule type" value="Genomic_DNA"/>
</dbReference>
<organism evidence="5 6">
    <name type="scientific">Apiotrichum porosum</name>
    <dbReference type="NCBI Taxonomy" id="105984"/>
    <lineage>
        <taxon>Eukaryota</taxon>
        <taxon>Fungi</taxon>
        <taxon>Dikarya</taxon>
        <taxon>Basidiomycota</taxon>
        <taxon>Agaricomycotina</taxon>
        <taxon>Tremellomycetes</taxon>
        <taxon>Trichosporonales</taxon>
        <taxon>Trichosporonaceae</taxon>
        <taxon>Apiotrichum</taxon>
    </lineage>
</organism>
<dbReference type="PRINTS" id="PR00080">
    <property type="entry name" value="SDRFAMILY"/>
</dbReference>
<evidence type="ECO:0000313" key="6">
    <source>
        <dbReference type="Proteomes" id="UP000279236"/>
    </source>
</evidence>
<dbReference type="OrthoDB" id="3819888at2759"/>
<evidence type="ECO:0000256" key="1">
    <source>
        <dbReference type="ARBA" id="ARBA00006484"/>
    </source>
</evidence>
<dbReference type="InterPro" id="IPR020904">
    <property type="entry name" value="Sc_DH/Rdtase_CS"/>
</dbReference>
<evidence type="ECO:0000313" key="5">
    <source>
        <dbReference type="EMBL" id="RSH79180.1"/>
    </source>
</evidence>
<dbReference type="RefSeq" id="XP_028474327.1">
    <property type="nucleotide sequence ID" value="XM_028617020.1"/>
</dbReference>
<dbReference type="PROSITE" id="PS00061">
    <property type="entry name" value="ADH_SHORT"/>
    <property type="match status" value="1"/>
</dbReference>
<comment type="similarity">
    <text evidence="1 4">Belongs to the short-chain dehydrogenases/reductases (SDR) family.</text>
</comment>
<dbReference type="PANTHER" id="PTHR43618:SF4">
    <property type="entry name" value="SHORT CHAIN DEHYDROGENASE_REDUCTASE FAMILY (AFU_ORTHOLOGUE AFUA_7G04540)"/>
    <property type="match status" value="1"/>
</dbReference>
<dbReference type="AlphaFoldDB" id="A0A427XJY6"/>
<dbReference type="InterPro" id="IPR052178">
    <property type="entry name" value="Sec_Metab_Biosynth_SDR"/>
</dbReference>
<dbReference type="Gene3D" id="3.40.50.720">
    <property type="entry name" value="NAD(P)-binding Rossmann-like Domain"/>
    <property type="match status" value="1"/>
</dbReference>
<dbReference type="STRING" id="105984.A0A427XJY6"/>
<dbReference type="InterPro" id="IPR036291">
    <property type="entry name" value="NAD(P)-bd_dom_sf"/>
</dbReference>
<dbReference type="SUPFAM" id="SSF51735">
    <property type="entry name" value="NAD(P)-binding Rossmann-fold domains"/>
    <property type="match status" value="1"/>
</dbReference>
<evidence type="ECO:0000256" key="3">
    <source>
        <dbReference type="ARBA" id="ARBA00023002"/>
    </source>
</evidence>
<keyword evidence="2" id="KW-0521">NADP</keyword>
<dbReference type="GO" id="GO:0016491">
    <property type="term" value="F:oxidoreductase activity"/>
    <property type="evidence" value="ECO:0007669"/>
    <property type="project" value="UniProtKB-KW"/>
</dbReference>
<dbReference type="PANTHER" id="PTHR43618">
    <property type="entry name" value="7-ALPHA-HYDROXYSTEROID DEHYDROGENASE"/>
    <property type="match status" value="1"/>
</dbReference>
<gene>
    <name evidence="5" type="ORF">EHS24_001219</name>
</gene>
<accession>A0A427XJY6</accession>
<evidence type="ECO:0000256" key="2">
    <source>
        <dbReference type="ARBA" id="ARBA00022857"/>
    </source>
</evidence>
<protein>
    <submittedName>
        <fullName evidence="5">Uncharacterized protein</fullName>
    </submittedName>
</protein>
<name>A0A427XJY6_9TREE</name>
<dbReference type="PRINTS" id="PR00081">
    <property type="entry name" value="GDHRDH"/>
</dbReference>
<dbReference type="GeneID" id="39585762"/>
<sequence>MSSSLSLQKSIAGSDALDVANLYSVDGRVAVVTGGGTGLGLVTATALAENGCTVYITGRRLEPLEEAAKFKPRKGNGRIVAIQADLGSKESIVALRDAVSAQEKFINVLVNNAGVCLSAPKIDNVPQTAEGLSKCLLEEDSFGTWGSEYDTHVTAVHFMTAAFLPLLAAATDHGFPEPGNIVNIASLSGITRTSQRGQFNYNASKAATIHLSLMHATEFSRRGLGIRVNAISPGYFPSGMSVADFGDRQSDDEHWREKYGIPLKRVGNAIDYAQCIIALIVNQYMTGSNVIIDGAWLAGMAF</sequence>
<keyword evidence="6" id="KW-1185">Reference proteome</keyword>